<protein>
    <submittedName>
        <fullName evidence="2">Uncharacterized protein</fullName>
    </submittedName>
</protein>
<proteinExistence type="predicted"/>
<reference evidence="2 3" key="1">
    <citation type="submission" date="2019-11" db="EMBL/GenBank/DDBJ databases">
        <title>Whole genome sequence of Oryza granulata.</title>
        <authorList>
            <person name="Li W."/>
        </authorList>
    </citation>
    <scope>NUCLEOTIDE SEQUENCE [LARGE SCALE GENOMIC DNA]</scope>
    <source>
        <strain evidence="3">cv. Menghai</strain>
        <tissue evidence="2">Leaf</tissue>
    </source>
</reference>
<organism evidence="2 3">
    <name type="scientific">Oryza meyeriana var. granulata</name>
    <dbReference type="NCBI Taxonomy" id="110450"/>
    <lineage>
        <taxon>Eukaryota</taxon>
        <taxon>Viridiplantae</taxon>
        <taxon>Streptophyta</taxon>
        <taxon>Embryophyta</taxon>
        <taxon>Tracheophyta</taxon>
        <taxon>Spermatophyta</taxon>
        <taxon>Magnoliopsida</taxon>
        <taxon>Liliopsida</taxon>
        <taxon>Poales</taxon>
        <taxon>Poaceae</taxon>
        <taxon>BOP clade</taxon>
        <taxon>Oryzoideae</taxon>
        <taxon>Oryzeae</taxon>
        <taxon>Oryzinae</taxon>
        <taxon>Oryza</taxon>
        <taxon>Oryza meyeriana</taxon>
    </lineage>
</organism>
<sequence>MVDGEPSPLKSHARAVRFFRGSRMDLAALPSTEAEANADSLVQPRNAKFTRYMKECVELLEYLGMPVLQAKVTMNFMGAWFWSCDCHLATRCAGGPPSTPSPCPPCREASSRASPRRASPPLRYRAAPPLRALQPSLRHLRFKPYIIVKGIDKGTP</sequence>
<dbReference type="Proteomes" id="UP000479710">
    <property type="component" value="Unassembled WGS sequence"/>
</dbReference>
<gene>
    <name evidence="2" type="ORF">E2562_014901</name>
</gene>
<accession>A0A6G1EI99</accession>
<feature type="compositionally biased region" description="Low complexity" evidence="1">
    <location>
        <begin position="106"/>
        <end position="121"/>
    </location>
</feature>
<dbReference type="EMBL" id="SPHZ02000003">
    <property type="protein sequence ID" value="KAF0924795.1"/>
    <property type="molecule type" value="Genomic_DNA"/>
</dbReference>
<dbReference type="AlphaFoldDB" id="A0A6G1EI99"/>
<dbReference type="OrthoDB" id="2959108at2759"/>
<evidence type="ECO:0000256" key="1">
    <source>
        <dbReference type="SAM" id="MobiDB-lite"/>
    </source>
</evidence>
<comment type="caution">
    <text evidence="2">The sequence shown here is derived from an EMBL/GenBank/DDBJ whole genome shotgun (WGS) entry which is preliminary data.</text>
</comment>
<evidence type="ECO:0000313" key="3">
    <source>
        <dbReference type="Proteomes" id="UP000479710"/>
    </source>
</evidence>
<name>A0A6G1EI99_9ORYZ</name>
<feature type="region of interest" description="Disordered" evidence="1">
    <location>
        <begin position="96"/>
        <end position="121"/>
    </location>
</feature>
<keyword evidence="3" id="KW-1185">Reference proteome</keyword>
<evidence type="ECO:0000313" key="2">
    <source>
        <dbReference type="EMBL" id="KAF0924795.1"/>
    </source>
</evidence>